<evidence type="ECO:0008006" key="4">
    <source>
        <dbReference type="Google" id="ProtNLM"/>
    </source>
</evidence>
<accession>A0ABW2L8S4</accession>
<protein>
    <recommendedName>
        <fullName evidence="4">Permease</fullName>
    </recommendedName>
</protein>
<dbReference type="EMBL" id="JBHTBS010000010">
    <property type="protein sequence ID" value="MFC7338806.1"/>
    <property type="molecule type" value="Genomic_DNA"/>
</dbReference>
<proteinExistence type="predicted"/>
<feature type="transmembrane region" description="Helical" evidence="1">
    <location>
        <begin position="81"/>
        <end position="103"/>
    </location>
</feature>
<name>A0ABW2L8S4_9BACT</name>
<dbReference type="Proteomes" id="UP001596472">
    <property type="component" value="Unassembled WGS sequence"/>
</dbReference>
<organism evidence="2 3">
    <name type="scientific">Haloferula chungangensis</name>
    <dbReference type="NCBI Taxonomy" id="1048331"/>
    <lineage>
        <taxon>Bacteria</taxon>
        <taxon>Pseudomonadati</taxon>
        <taxon>Verrucomicrobiota</taxon>
        <taxon>Verrucomicrobiia</taxon>
        <taxon>Verrucomicrobiales</taxon>
        <taxon>Verrucomicrobiaceae</taxon>
        <taxon>Haloferula</taxon>
    </lineage>
</organism>
<comment type="caution">
    <text evidence="2">The sequence shown here is derived from an EMBL/GenBank/DDBJ whole genome shotgun (WGS) entry which is preliminary data.</text>
</comment>
<reference evidence="3" key="1">
    <citation type="journal article" date="2019" name="Int. J. Syst. Evol. Microbiol.">
        <title>The Global Catalogue of Microorganisms (GCM) 10K type strain sequencing project: providing services to taxonomists for standard genome sequencing and annotation.</title>
        <authorList>
            <consortium name="The Broad Institute Genomics Platform"/>
            <consortium name="The Broad Institute Genome Sequencing Center for Infectious Disease"/>
            <person name="Wu L."/>
            <person name="Ma J."/>
        </authorList>
    </citation>
    <scope>NUCLEOTIDE SEQUENCE [LARGE SCALE GENOMIC DNA]</scope>
    <source>
        <strain evidence="3">CGMCC 4.1467</strain>
    </source>
</reference>
<evidence type="ECO:0000256" key="1">
    <source>
        <dbReference type="SAM" id="Phobius"/>
    </source>
</evidence>
<evidence type="ECO:0000313" key="2">
    <source>
        <dbReference type="EMBL" id="MFC7338806.1"/>
    </source>
</evidence>
<dbReference type="RefSeq" id="WP_379714653.1">
    <property type="nucleotide sequence ID" value="NZ_JBHTBS010000010.1"/>
</dbReference>
<keyword evidence="1" id="KW-0812">Transmembrane</keyword>
<keyword evidence="1" id="KW-0472">Membrane</keyword>
<evidence type="ECO:0000313" key="3">
    <source>
        <dbReference type="Proteomes" id="UP001596472"/>
    </source>
</evidence>
<sequence length="105" mass="11518">MNIIGTFISVGLLWFLITLFTRSTNSSQTLTETWIVVIGMLAVSFVSNLLLGGILGPFTAIVNIAALYFLVDKICGASQKVTIKICVWYLVLSFLISLFFAFLSS</sequence>
<feature type="transmembrane region" description="Helical" evidence="1">
    <location>
        <begin position="36"/>
        <end position="69"/>
    </location>
</feature>
<gene>
    <name evidence="2" type="ORF">ACFQY0_16540</name>
</gene>
<keyword evidence="3" id="KW-1185">Reference proteome</keyword>
<keyword evidence="1" id="KW-1133">Transmembrane helix</keyword>